<feature type="signal peptide" evidence="2">
    <location>
        <begin position="1"/>
        <end position="27"/>
    </location>
</feature>
<name>A0A8C0U4J9_CYACU</name>
<dbReference type="InterPro" id="IPR018154">
    <property type="entry name" value="TLV/ENV_coat_polyprotein"/>
</dbReference>
<dbReference type="PANTHER" id="PTHR10424">
    <property type="entry name" value="VIRAL ENVELOPE PROTEIN"/>
    <property type="match status" value="1"/>
</dbReference>
<keyword evidence="2" id="KW-0732">Signal</keyword>
<accession>A0A8C0U4J9</accession>
<evidence type="ECO:0000313" key="4">
    <source>
        <dbReference type="Proteomes" id="UP000694410"/>
    </source>
</evidence>
<keyword evidence="1" id="KW-0812">Transmembrane</keyword>
<dbReference type="Ensembl" id="ENSCCET00000003762.1">
    <property type="protein sequence ID" value="ENSCCEP00000002254.1"/>
    <property type="gene ID" value="ENSCCEG00000002546.1"/>
</dbReference>
<keyword evidence="1" id="KW-1133">Transmembrane helix</keyword>
<dbReference type="CDD" id="cd09850">
    <property type="entry name" value="Ebola-like_HR1-HR2"/>
    <property type="match status" value="1"/>
</dbReference>
<protein>
    <submittedName>
        <fullName evidence="3">Uncharacterized protein</fullName>
    </submittedName>
</protein>
<organism evidence="3 4">
    <name type="scientific">Cyanistes caeruleus</name>
    <name type="common">Eurasian blue tit</name>
    <name type="synonym">Parus caeruleus</name>
    <dbReference type="NCBI Taxonomy" id="156563"/>
    <lineage>
        <taxon>Eukaryota</taxon>
        <taxon>Metazoa</taxon>
        <taxon>Chordata</taxon>
        <taxon>Craniata</taxon>
        <taxon>Vertebrata</taxon>
        <taxon>Euteleostomi</taxon>
        <taxon>Archelosauria</taxon>
        <taxon>Archosauria</taxon>
        <taxon>Dinosauria</taxon>
        <taxon>Saurischia</taxon>
        <taxon>Theropoda</taxon>
        <taxon>Coelurosauria</taxon>
        <taxon>Aves</taxon>
        <taxon>Neognathae</taxon>
        <taxon>Neoaves</taxon>
        <taxon>Telluraves</taxon>
        <taxon>Australaves</taxon>
        <taxon>Passeriformes</taxon>
        <taxon>Paridae</taxon>
        <taxon>Cyanistes</taxon>
    </lineage>
</organism>
<evidence type="ECO:0000256" key="2">
    <source>
        <dbReference type="SAM" id="SignalP"/>
    </source>
</evidence>
<sequence length="565" mass="64039">MGGGVSHTGPLLFLLLSLILFPFGTPAKPCYKCYRKLYMERHRGFFLITHTNINSHCYNPSKLSTCIHKGEKYWITENLGVSGTRLGSTCPKGEKWICFMGAVKGKTQDLIKEQVIRKKIKPTQQPKPNLSSRQDLYARLKQQLKGEIDISRLGKNLFVDLGERISKELNIINCWVCRCPLSPSRPADLMKVELNITNCWVCGGALMTEEWPWKGSSIGPVELLKWNRTNIRGGTRPEGWILSSTVIGEECLWRTGKEFIKEIGKTPLKEKNWKNPYSGIPEISKFWENINQQKNDYWKAPDGLFWICGKRAYPKLPSQWKGSCTLGIIQPGFFLLPGPDGDQLGAPVYEDLKRNKRELFGGPQKWGDEEWPPERILETYGPATWAQDGSWGYRTPIYMLNCIIRLQAVVEIITNETAGAMELIVSQQRQARAAIYQNRLALDYLLAEEGGVCGKFNTSDCCLQIDDNGNAVLDIAKNIRKIAHVPVQKWEPMMTTNWWNNLLGTEWWKKLGFFLLCATAGLIFLPCLIPCFIQLITKVVQGMQIVAMPTEPKLATSGMAQKIMV</sequence>
<dbReference type="Proteomes" id="UP000694410">
    <property type="component" value="Unplaced"/>
</dbReference>
<evidence type="ECO:0000256" key="1">
    <source>
        <dbReference type="SAM" id="Phobius"/>
    </source>
</evidence>
<reference evidence="3" key="2">
    <citation type="submission" date="2025-09" db="UniProtKB">
        <authorList>
            <consortium name="Ensembl"/>
        </authorList>
    </citation>
    <scope>IDENTIFICATION</scope>
</reference>
<feature type="chain" id="PRO_5034085624" evidence="2">
    <location>
        <begin position="28"/>
        <end position="565"/>
    </location>
</feature>
<dbReference type="SUPFAM" id="SSF58069">
    <property type="entry name" value="Virus ectodomain"/>
    <property type="match status" value="1"/>
</dbReference>
<reference evidence="3" key="1">
    <citation type="submission" date="2025-08" db="UniProtKB">
        <authorList>
            <consortium name="Ensembl"/>
        </authorList>
    </citation>
    <scope>IDENTIFICATION</scope>
</reference>
<feature type="transmembrane region" description="Helical" evidence="1">
    <location>
        <begin position="511"/>
        <end position="533"/>
    </location>
</feature>
<dbReference type="AlphaFoldDB" id="A0A8C0U4J9"/>
<keyword evidence="1" id="KW-0472">Membrane</keyword>
<evidence type="ECO:0000313" key="3">
    <source>
        <dbReference type="Ensembl" id="ENSCCEP00000002254.1"/>
    </source>
</evidence>
<keyword evidence="4" id="KW-1185">Reference proteome</keyword>
<dbReference type="PANTHER" id="PTHR10424:SF68">
    <property type="entry name" value="ENDOGENOUS RETROVIRUS GROUP 3 MEMBER 1 ENV POLYPROTEIN"/>
    <property type="match status" value="1"/>
</dbReference>
<proteinExistence type="predicted"/>
<dbReference type="Gene3D" id="1.10.287.210">
    <property type="match status" value="1"/>
</dbReference>